<feature type="domain" description="DNA2/NAM7 helicase-like C-terminal" evidence="2">
    <location>
        <begin position="501"/>
        <end position="710"/>
    </location>
</feature>
<proteinExistence type="predicted"/>
<organism evidence="3">
    <name type="scientific">Ostreococcus mediterraneus</name>
    <dbReference type="NCBI Taxonomy" id="1486918"/>
    <lineage>
        <taxon>Eukaryota</taxon>
        <taxon>Viridiplantae</taxon>
        <taxon>Chlorophyta</taxon>
        <taxon>Mamiellophyceae</taxon>
        <taxon>Mamiellales</taxon>
        <taxon>Bathycoccaceae</taxon>
        <taxon>Ostreococcus</taxon>
    </lineage>
</organism>
<name>A0A7S0KEX5_9CHLO</name>
<dbReference type="Gene3D" id="3.40.50.300">
    <property type="entry name" value="P-loop containing nucleotide triphosphate hydrolases"/>
    <property type="match status" value="2"/>
</dbReference>
<dbReference type="InterPro" id="IPR027417">
    <property type="entry name" value="P-loop_NTPase"/>
</dbReference>
<protein>
    <recommendedName>
        <fullName evidence="4">DNA2/NAM7 helicase-like C-terminal domain-containing protein</fullName>
    </recommendedName>
</protein>
<dbReference type="InterPro" id="IPR041677">
    <property type="entry name" value="DNA2/NAM7_AAA_11"/>
</dbReference>
<dbReference type="Pfam" id="PF13087">
    <property type="entry name" value="AAA_12"/>
    <property type="match status" value="1"/>
</dbReference>
<evidence type="ECO:0000259" key="2">
    <source>
        <dbReference type="Pfam" id="PF13087"/>
    </source>
</evidence>
<dbReference type="PANTHER" id="PTHR10887">
    <property type="entry name" value="DNA2/NAM7 HELICASE FAMILY"/>
    <property type="match status" value="1"/>
</dbReference>
<dbReference type="InterPro" id="IPR041679">
    <property type="entry name" value="DNA2/NAM7-like_C"/>
</dbReference>
<dbReference type="EMBL" id="HBEW01002532">
    <property type="protein sequence ID" value="CAD8579100.1"/>
    <property type="molecule type" value="Transcribed_RNA"/>
</dbReference>
<evidence type="ECO:0000313" key="3">
    <source>
        <dbReference type="EMBL" id="CAD8579100.1"/>
    </source>
</evidence>
<reference evidence="3" key="1">
    <citation type="submission" date="2021-01" db="EMBL/GenBank/DDBJ databases">
        <authorList>
            <person name="Corre E."/>
            <person name="Pelletier E."/>
            <person name="Niang G."/>
            <person name="Scheremetjew M."/>
            <person name="Finn R."/>
            <person name="Kale V."/>
            <person name="Holt S."/>
            <person name="Cochrane G."/>
            <person name="Meng A."/>
            <person name="Brown T."/>
            <person name="Cohen L."/>
        </authorList>
    </citation>
    <scope>NUCLEOTIDE SEQUENCE</scope>
    <source>
        <strain evidence="3">Clade-D-RCC2572</strain>
    </source>
</reference>
<dbReference type="GO" id="GO:0004386">
    <property type="term" value="F:helicase activity"/>
    <property type="evidence" value="ECO:0007669"/>
    <property type="project" value="InterPro"/>
</dbReference>
<feature type="domain" description="DNA2/NAM7 helicase helicase" evidence="1">
    <location>
        <begin position="271"/>
        <end position="483"/>
    </location>
</feature>
<sequence>MDKPRRAPPSISTEINVVFPTHDYMGIEVERASSFVSVRAYQSYFITALCENMSARLRGVAKIMHDYSVSVKHSTLGAAPPPDVVAKIMRQRYDTYYFADCELRSGTFRPKGETQSRTMLHLEVKDFKAYKAKARTYSMGDLWIVSTEASFQVNSMSSVGVDRSRAPWIGVVECLWHGLNKNGTCECRLVSPRPARLRDNATMKVYAIHSFNGRGDMDEARNMLSLSDGAPPPLMDSLLGKPPPMELEEEEELYYNDPDTGVDALRRAFTLNEDQARAVSGALASAKTMSQIPIRLIHGPFGSGKTHTIAAFVIKAVSCLKAKQGRILISANTNVAVDRVLTALLDAGFNDFIRVGSVRKIDPTILPYSLHVKTGKGKSHIKELEAMLNEATSSRSKTILKQEIATLSSGKLGMRKALLKKCSVVGVTCTSSCNEELQGMKFTVTVLDECSQMTETSSLLPIVNSHCQTLVAVGDPNQLPPVLECFAEENGHSKFTRNPLNTPLFTRMSTLGHSKLTLRTQYRLHPALSKVPNACFYDGVLLDGVRASDRKALIKLSNGGELPPILWWDTNGMDQRDGGSRYNVTEADRVTCIVKRLLECGISARQIGVIAPYVAQSQLITNKFTNISTVETEVKRATKDTEVEDADADVEEESFSPSDIQVSTVDAFQGQEKEVIILTLCGSPASNFITDERINVALTRAKRHLIIVGAAMVVQRAGVRAWSDTLKLARTTPNGYVPVGALTNETLHKWNTAMDETDNDVIDVSQSDSQPKASNRSCIIRDALVELQFDQKMYWNLYCAVMRGLTYEHEESRAFFMSSPLIPLIRRMEPKLIAKDGTLAWHQPRTRRILTQEVLPEFRRFIEGEYGREWGTLDKLISAFENRDAFLKDPTGFGWLCVQDAGAEADSLAQADDWARTDFVPPKRQSSSASQDSWD</sequence>
<evidence type="ECO:0000259" key="1">
    <source>
        <dbReference type="Pfam" id="PF13086"/>
    </source>
</evidence>
<dbReference type="SUPFAM" id="SSF52540">
    <property type="entry name" value="P-loop containing nucleoside triphosphate hydrolases"/>
    <property type="match status" value="1"/>
</dbReference>
<dbReference type="InterPro" id="IPR045055">
    <property type="entry name" value="DNA2/NAM7-like"/>
</dbReference>
<dbReference type="Pfam" id="PF13086">
    <property type="entry name" value="AAA_11"/>
    <property type="match status" value="1"/>
</dbReference>
<gene>
    <name evidence="3" type="ORF">OMED0929_LOCUS2085</name>
</gene>
<dbReference type="CDD" id="cd18808">
    <property type="entry name" value="SF1_C_Upf1"/>
    <property type="match status" value="1"/>
</dbReference>
<dbReference type="AlphaFoldDB" id="A0A7S0KEX5"/>
<dbReference type="InterPro" id="IPR047187">
    <property type="entry name" value="SF1_C_Upf1"/>
</dbReference>
<evidence type="ECO:0008006" key="4">
    <source>
        <dbReference type="Google" id="ProtNLM"/>
    </source>
</evidence>
<dbReference type="PANTHER" id="PTHR10887:SF518">
    <property type="entry name" value="RNA HELICASE NONSENSE MRNA REDUCING FACTOR"/>
    <property type="match status" value="1"/>
</dbReference>
<accession>A0A7S0KEX5</accession>